<keyword evidence="5" id="KW-0378">Hydrolase</keyword>
<dbReference type="PROSITE" id="PS00729">
    <property type="entry name" value="AP_NUCLEASE_F2_1"/>
    <property type="match status" value="1"/>
</dbReference>
<evidence type="ECO:0000256" key="1">
    <source>
        <dbReference type="ARBA" id="ARBA00001947"/>
    </source>
</evidence>
<evidence type="ECO:0000256" key="6">
    <source>
        <dbReference type="ARBA" id="ARBA00022833"/>
    </source>
</evidence>
<dbReference type="Gene3D" id="3.20.20.150">
    <property type="entry name" value="Divalent-metal-dependent TIM barrel enzymes"/>
    <property type="match status" value="1"/>
</dbReference>
<dbReference type="InterPro" id="IPR001719">
    <property type="entry name" value="AP_endonuc_2"/>
</dbReference>
<evidence type="ECO:0000313" key="11">
    <source>
        <dbReference type="RefSeq" id="XP_013386072.1"/>
    </source>
</evidence>
<evidence type="ECO:0000313" key="10">
    <source>
        <dbReference type="Proteomes" id="UP000085678"/>
    </source>
</evidence>
<dbReference type="GO" id="GO:0003677">
    <property type="term" value="F:DNA binding"/>
    <property type="evidence" value="ECO:0007669"/>
    <property type="project" value="InterPro"/>
</dbReference>
<proteinExistence type="inferred from homology"/>
<dbReference type="RefSeq" id="XP_023933425.1">
    <property type="nucleotide sequence ID" value="XM_024077657.1"/>
</dbReference>
<dbReference type="GO" id="GO:0005634">
    <property type="term" value="C:nucleus"/>
    <property type="evidence" value="ECO:0007669"/>
    <property type="project" value="TreeGrafter"/>
</dbReference>
<dbReference type="InterPro" id="IPR036237">
    <property type="entry name" value="Xyl_isomerase-like_sf"/>
</dbReference>
<dbReference type="OrthoDB" id="7663182at2759"/>
<dbReference type="RefSeq" id="XP_013386072.1">
    <property type="nucleotide sequence ID" value="XM_013530618.1"/>
</dbReference>
<dbReference type="SUPFAM" id="SSF51658">
    <property type="entry name" value="Xylose isomerase-like"/>
    <property type="match status" value="1"/>
</dbReference>
<dbReference type="GO" id="GO:0008081">
    <property type="term" value="F:phosphoric diester hydrolase activity"/>
    <property type="evidence" value="ECO:0007669"/>
    <property type="project" value="TreeGrafter"/>
</dbReference>
<comment type="cofactor">
    <cofactor evidence="1">
        <name>Zn(2+)</name>
        <dbReference type="ChEBI" id="CHEBI:29105"/>
    </cofactor>
</comment>
<dbReference type="Pfam" id="PF01261">
    <property type="entry name" value="AP_endonuc_2"/>
    <property type="match status" value="1"/>
</dbReference>
<protein>
    <submittedName>
        <fullName evidence="11 12">Uncharacterized protein LOC106155683</fullName>
    </submittedName>
</protein>
<gene>
    <name evidence="11 12 13" type="primary">LOC106155683</name>
</gene>
<evidence type="ECO:0000313" key="12">
    <source>
        <dbReference type="RefSeq" id="XP_023933424.1"/>
    </source>
</evidence>
<feature type="compositionally biased region" description="Low complexity" evidence="8">
    <location>
        <begin position="23"/>
        <end position="36"/>
    </location>
</feature>
<name>A0A1S3HJ88_LINAN</name>
<evidence type="ECO:0000256" key="5">
    <source>
        <dbReference type="ARBA" id="ARBA00022801"/>
    </source>
</evidence>
<dbReference type="HAMAP" id="MF_00152">
    <property type="entry name" value="Nfo"/>
    <property type="match status" value="1"/>
</dbReference>
<dbReference type="NCBIfam" id="TIGR00587">
    <property type="entry name" value="nfo"/>
    <property type="match status" value="1"/>
</dbReference>
<keyword evidence="4" id="KW-0227">DNA damage</keyword>
<dbReference type="NCBIfam" id="NF002199">
    <property type="entry name" value="PRK01060.1-4"/>
    <property type="match status" value="1"/>
</dbReference>
<dbReference type="KEGG" id="lak:106155683"/>
<dbReference type="PROSITE" id="PS51432">
    <property type="entry name" value="AP_NUCLEASE_F2_4"/>
    <property type="match status" value="1"/>
</dbReference>
<dbReference type="GO" id="GO:0003906">
    <property type="term" value="F:DNA-(apurinic or apyrimidinic site) endonuclease activity"/>
    <property type="evidence" value="ECO:0007669"/>
    <property type="project" value="TreeGrafter"/>
</dbReference>
<dbReference type="PROSITE" id="PS00731">
    <property type="entry name" value="AP_NUCLEASE_F2_3"/>
    <property type="match status" value="1"/>
</dbReference>
<sequence>MPKKKSSEPRSSPPKKKQKLDQPSSSRRSGKPSSSGINRKSPVKKNTVKKEAETMKTVASGRTTFKKFVGAHVSIAGGLHKAVENAVDIGAEAIGMFLKSQRQWASKPLDDKAAEKFREACEEHQFPPHLILPHGSYLLNCGSPNPETLQKSRESLIDELRRCEKLGLSLYNFHPGSTCGEISVEQCLDRIATSINQAHRKTKYVITVIENMCGQGNTIGGSFEELRGIIDRVEDKARVGVCLDTCHAFAAGYDLNTAQGFHRMMEEFKKIIGFKYLKALHVNDSKGKCGCHLDRHENIGKGHIGLEGFRRFMNDPKLNNIPFILETPECDYGKEIDKLYSLVKGK</sequence>
<dbReference type="SMART" id="SM00518">
    <property type="entry name" value="AP2Ec"/>
    <property type="match status" value="1"/>
</dbReference>
<dbReference type="GO" id="GO:0006284">
    <property type="term" value="P:base-excision repair"/>
    <property type="evidence" value="ECO:0007669"/>
    <property type="project" value="TreeGrafter"/>
</dbReference>
<evidence type="ECO:0000259" key="9">
    <source>
        <dbReference type="Pfam" id="PF01261"/>
    </source>
</evidence>
<dbReference type="PANTHER" id="PTHR21445:SF0">
    <property type="entry name" value="APURINIC-APYRIMIDINIC ENDONUCLEASE"/>
    <property type="match status" value="1"/>
</dbReference>
<dbReference type="Proteomes" id="UP000085678">
    <property type="component" value="Unplaced"/>
</dbReference>
<dbReference type="AlphaFoldDB" id="A0A1S3HJ88"/>
<dbReference type="GO" id="GO:0008270">
    <property type="term" value="F:zinc ion binding"/>
    <property type="evidence" value="ECO:0007669"/>
    <property type="project" value="InterPro"/>
</dbReference>
<feature type="domain" description="Xylose isomerase-like TIM barrel" evidence="9">
    <location>
        <begin position="83"/>
        <end position="339"/>
    </location>
</feature>
<keyword evidence="7" id="KW-0234">DNA repair</keyword>
<accession>A0A1S3HJ88</accession>
<keyword evidence="3" id="KW-0479">Metal-binding</keyword>
<keyword evidence="6" id="KW-0862">Zinc</keyword>
<dbReference type="FunFam" id="3.20.20.150:FF:000001">
    <property type="entry name" value="Probable endonuclease 4"/>
    <property type="match status" value="1"/>
</dbReference>
<reference evidence="11 12" key="1">
    <citation type="submission" date="2025-04" db="UniProtKB">
        <authorList>
            <consortium name="RefSeq"/>
        </authorList>
    </citation>
    <scope>IDENTIFICATION</scope>
    <source>
        <tissue evidence="11 12">Gonads</tissue>
    </source>
</reference>
<keyword evidence="10" id="KW-1185">Reference proteome</keyword>
<evidence type="ECO:0000313" key="13">
    <source>
        <dbReference type="RefSeq" id="XP_023933425.1"/>
    </source>
</evidence>
<comment type="similarity">
    <text evidence="2">Belongs to the AP endonuclease 2 family.</text>
</comment>
<evidence type="ECO:0000256" key="3">
    <source>
        <dbReference type="ARBA" id="ARBA00022723"/>
    </source>
</evidence>
<dbReference type="CDD" id="cd00019">
    <property type="entry name" value="AP2Ec"/>
    <property type="match status" value="1"/>
</dbReference>
<dbReference type="InterPro" id="IPR013022">
    <property type="entry name" value="Xyl_isomerase-like_TIM-brl"/>
</dbReference>
<feature type="region of interest" description="Disordered" evidence="8">
    <location>
        <begin position="1"/>
        <end position="55"/>
    </location>
</feature>
<dbReference type="GeneID" id="106155683"/>
<dbReference type="PROSITE" id="PS00730">
    <property type="entry name" value="AP_NUCLEASE_F2_2"/>
    <property type="match status" value="1"/>
</dbReference>
<dbReference type="RefSeq" id="XP_023933424.1">
    <property type="nucleotide sequence ID" value="XM_024077656.1"/>
</dbReference>
<evidence type="ECO:0000256" key="7">
    <source>
        <dbReference type="ARBA" id="ARBA00023204"/>
    </source>
</evidence>
<dbReference type="PANTHER" id="PTHR21445">
    <property type="entry name" value="ENDONUCLEASE IV ENDODEOXYRIBONUCLEASE IV"/>
    <property type="match status" value="1"/>
</dbReference>
<dbReference type="InterPro" id="IPR018246">
    <property type="entry name" value="AP_endonuc_F2_Zn_BS"/>
</dbReference>
<evidence type="ECO:0000256" key="4">
    <source>
        <dbReference type="ARBA" id="ARBA00022763"/>
    </source>
</evidence>
<evidence type="ECO:0000256" key="8">
    <source>
        <dbReference type="SAM" id="MobiDB-lite"/>
    </source>
</evidence>
<dbReference type="STRING" id="7574.A0A1S3HJ88"/>
<dbReference type="GO" id="GO:0005739">
    <property type="term" value="C:mitochondrion"/>
    <property type="evidence" value="ECO:0007669"/>
    <property type="project" value="TreeGrafter"/>
</dbReference>
<organism evidence="10 11">
    <name type="scientific">Lingula anatina</name>
    <name type="common">Brachiopod</name>
    <name type="synonym">Lingula unguis</name>
    <dbReference type="NCBI Taxonomy" id="7574"/>
    <lineage>
        <taxon>Eukaryota</taxon>
        <taxon>Metazoa</taxon>
        <taxon>Spiralia</taxon>
        <taxon>Lophotrochozoa</taxon>
        <taxon>Brachiopoda</taxon>
        <taxon>Linguliformea</taxon>
        <taxon>Lingulata</taxon>
        <taxon>Lingulida</taxon>
        <taxon>Linguloidea</taxon>
        <taxon>Lingulidae</taxon>
        <taxon>Lingula</taxon>
    </lineage>
</organism>
<evidence type="ECO:0000256" key="2">
    <source>
        <dbReference type="ARBA" id="ARBA00005340"/>
    </source>
</evidence>